<sequence>RTGLRDTGLEDDSDSSKNNVTNTCRCFTVKTTGSVRYTLLLSLLMAAVMTGELTMTEFLYKTKAIRISPEDRETKSDTVWGNGSPIQP</sequence>
<keyword evidence="3" id="KW-1185">Reference proteome</keyword>
<proteinExistence type="predicted"/>
<dbReference type="Proteomes" id="UP000261540">
    <property type="component" value="Unplaced"/>
</dbReference>
<accession>A0A3B3R5C2</accession>
<reference evidence="2" key="1">
    <citation type="submission" date="2025-08" db="UniProtKB">
        <authorList>
            <consortium name="Ensembl"/>
        </authorList>
    </citation>
    <scope>IDENTIFICATION</scope>
</reference>
<organism evidence="2 3">
    <name type="scientific">Paramormyrops kingsleyae</name>
    <dbReference type="NCBI Taxonomy" id="1676925"/>
    <lineage>
        <taxon>Eukaryota</taxon>
        <taxon>Metazoa</taxon>
        <taxon>Chordata</taxon>
        <taxon>Craniata</taxon>
        <taxon>Vertebrata</taxon>
        <taxon>Euteleostomi</taxon>
        <taxon>Actinopterygii</taxon>
        <taxon>Neopterygii</taxon>
        <taxon>Teleostei</taxon>
        <taxon>Osteoglossocephala</taxon>
        <taxon>Osteoglossomorpha</taxon>
        <taxon>Osteoglossiformes</taxon>
        <taxon>Mormyridae</taxon>
        <taxon>Paramormyrops</taxon>
    </lineage>
</organism>
<dbReference type="GeneTree" id="ENSGT00940000177878"/>
<keyword evidence="1" id="KW-0812">Transmembrane</keyword>
<name>A0A3B3R5C2_9TELE</name>
<evidence type="ECO:0000256" key="1">
    <source>
        <dbReference type="SAM" id="Phobius"/>
    </source>
</evidence>
<protein>
    <submittedName>
        <fullName evidence="2">Uncharacterized protein</fullName>
    </submittedName>
</protein>
<evidence type="ECO:0000313" key="2">
    <source>
        <dbReference type="Ensembl" id="ENSPKIP00000013967.1"/>
    </source>
</evidence>
<evidence type="ECO:0000313" key="3">
    <source>
        <dbReference type="Proteomes" id="UP000261540"/>
    </source>
</evidence>
<dbReference type="Ensembl" id="ENSPKIT00000038401.1">
    <property type="protein sequence ID" value="ENSPKIP00000013967.1"/>
    <property type="gene ID" value="ENSPKIG00000001132.1"/>
</dbReference>
<keyword evidence="1" id="KW-0472">Membrane</keyword>
<dbReference type="AlphaFoldDB" id="A0A3B3R5C2"/>
<keyword evidence="1" id="KW-1133">Transmembrane helix</keyword>
<reference evidence="2" key="2">
    <citation type="submission" date="2025-09" db="UniProtKB">
        <authorList>
            <consortium name="Ensembl"/>
        </authorList>
    </citation>
    <scope>IDENTIFICATION</scope>
</reference>
<feature type="transmembrane region" description="Helical" evidence="1">
    <location>
        <begin position="37"/>
        <end position="60"/>
    </location>
</feature>